<proteinExistence type="inferred from homology"/>
<evidence type="ECO:0000256" key="4">
    <source>
        <dbReference type="ARBA" id="ARBA00022692"/>
    </source>
</evidence>
<dbReference type="Pfam" id="PF03911">
    <property type="entry name" value="Sec61_beta"/>
    <property type="match status" value="1"/>
</dbReference>
<feature type="compositionally biased region" description="Basic and acidic residues" evidence="10">
    <location>
        <begin position="129"/>
        <end position="149"/>
    </location>
</feature>
<gene>
    <name evidence="12" type="ORF">B0A49_04468</name>
</gene>
<dbReference type="OrthoDB" id="5401193at2759"/>
<dbReference type="GO" id="GO:0006886">
    <property type="term" value="P:intracellular protein transport"/>
    <property type="evidence" value="ECO:0007669"/>
    <property type="project" value="InterPro"/>
</dbReference>
<evidence type="ECO:0008006" key="14">
    <source>
        <dbReference type="Google" id="ProtNLM"/>
    </source>
</evidence>
<evidence type="ECO:0000256" key="7">
    <source>
        <dbReference type="ARBA" id="ARBA00022989"/>
    </source>
</evidence>
<feature type="compositionally biased region" description="Polar residues" evidence="10">
    <location>
        <begin position="61"/>
        <end position="79"/>
    </location>
</feature>
<keyword evidence="9 11" id="KW-0472">Membrane</keyword>
<keyword evidence="13" id="KW-1185">Reference proteome</keyword>
<name>A0A4U0X7X3_9PEZI</name>
<keyword evidence="5" id="KW-0256">Endoplasmic reticulum</keyword>
<accession>A0A4U0X7X3</accession>
<dbReference type="AlphaFoldDB" id="A0A4U0X7X3"/>
<keyword evidence="3" id="KW-0813">Transport</keyword>
<evidence type="ECO:0000256" key="2">
    <source>
        <dbReference type="ARBA" id="ARBA00006103"/>
    </source>
</evidence>
<comment type="caution">
    <text evidence="12">The sequence shown here is derived from an EMBL/GenBank/DDBJ whole genome shotgun (WGS) entry which is preliminary data.</text>
</comment>
<evidence type="ECO:0000256" key="10">
    <source>
        <dbReference type="SAM" id="MobiDB-lite"/>
    </source>
</evidence>
<reference evidence="12 13" key="1">
    <citation type="submission" date="2017-03" db="EMBL/GenBank/DDBJ databases">
        <title>Genomes of endolithic fungi from Antarctica.</title>
        <authorList>
            <person name="Coleine C."/>
            <person name="Masonjones S."/>
            <person name="Stajich J.E."/>
        </authorList>
    </citation>
    <scope>NUCLEOTIDE SEQUENCE [LARGE SCALE GENOMIC DNA]</scope>
    <source>
        <strain evidence="12 13">CCFEE 5187</strain>
    </source>
</reference>
<evidence type="ECO:0000256" key="9">
    <source>
        <dbReference type="ARBA" id="ARBA00023136"/>
    </source>
</evidence>
<feature type="transmembrane region" description="Helical" evidence="11">
    <location>
        <begin position="441"/>
        <end position="461"/>
    </location>
</feature>
<evidence type="ECO:0000256" key="1">
    <source>
        <dbReference type="ARBA" id="ARBA00004389"/>
    </source>
</evidence>
<evidence type="ECO:0000256" key="3">
    <source>
        <dbReference type="ARBA" id="ARBA00022448"/>
    </source>
</evidence>
<feature type="region of interest" description="Disordered" evidence="10">
    <location>
        <begin position="1"/>
        <end position="422"/>
    </location>
</feature>
<dbReference type="Proteomes" id="UP000308768">
    <property type="component" value="Unassembled WGS sequence"/>
</dbReference>
<dbReference type="GO" id="GO:0005784">
    <property type="term" value="C:Sec61 translocon complex"/>
    <property type="evidence" value="ECO:0007669"/>
    <property type="project" value="InterPro"/>
</dbReference>
<evidence type="ECO:0000313" key="13">
    <source>
        <dbReference type="Proteomes" id="UP000308768"/>
    </source>
</evidence>
<sequence>VERALDNIQKSGKTFGGMPSRRGSGPAVGGTPRSPYTDFDPRMGGSSRHHSVSEYDGGRPSSASNLQNFYANQRFQPRQSEAEQMLQAKRRMAAQRERELRNYHQEQQYNRNTSGAKSDRSMSPNAMSEEDRRELIARQHRALYGDESRLYGPEGAAPRQSQDARVSANMGGARGASPLSFDPYGMQGQGAAESGVQMPPREQVQMQSKDASAIPRPRSRANSNSSPSSNPTSFSLFENAQQSSRTSTSSPGGSPPLSQGLKSSATAGVAPIGTRPAQAPGQAANPALNKRSTTPLPSPLSYGFSASEQNNNTNNNERSTSAASNPAAGMTDKVPGLGSWGSNSGVWGASKNLGVQTSSSPRPASPINSPPSTGASTARPSSPKPPGGPATAIRRKAAADRADKVANARPSSTRAAGAGGSSSTMLRLYTDESPGLKVDPVVVLVLSVGFIISVVALHVIAKITRRFSS</sequence>
<evidence type="ECO:0000256" key="6">
    <source>
        <dbReference type="ARBA" id="ARBA00022927"/>
    </source>
</evidence>
<dbReference type="EMBL" id="NAJN01000522">
    <property type="protein sequence ID" value="TKA72091.1"/>
    <property type="molecule type" value="Genomic_DNA"/>
</dbReference>
<comment type="subcellular location">
    <subcellularLocation>
        <location evidence="1">Endoplasmic reticulum membrane</location>
        <topology evidence="1">Single-pass membrane protein</topology>
    </subcellularLocation>
</comment>
<dbReference type="STRING" id="331657.A0A4U0X7X3"/>
<keyword evidence="7 11" id="KW-1133">Transmembrane helix</keyword>
<comment type="similarity">
    <text evidence="2">Belongs to the SEC61-beta family.</text>
</comment>
<feature type="compositionally biased region" description="Polar residues" evidence="10">
    <location>
        <begin position="105"/>
        <end position="126"/>
    </location>
</feature>
<evidence type="ECO:0000256" key="8">
    <source>
        <dbReference type="ARBA" id="ARBA00023010"/>
    </source>
</evidence>
<feature type="compositionally biased region" description="Basic and acidic residues" evidence="10">
    <location>
        <begin position="94"/>
        <end position="104"/>
    </location>
</feature>
<feature type="non-terminal residue" evidence="12">
    <location>
        <position position="1"/>
    </location>
</feature>
<feature type="compositionally biased region" description="Polar residues" evidence="10">
    <location>
        <begin position="353"/>
        <end position="380"/>
    </location>
</feature>
<evidence type="ECO:0000313" key="12">
    <source>
        <dbReference type="EMBL" id="TKA72091.1"/>
    </source>
</evidence>
<keyword evidence="4 11" id="KW-0812">Transmembrane</keyword>
<feature type="compositionally biased region" description="Low complexity" evidence="10">
    <location>
        <begin position="305"/>
        <end position="325"/>
    </location>
</feature>
<feature type="compositionally biased region" description="Basic and acidic residues" evidence="10">
    <location>
        <begin position="397"/>
        <end position="406"/>
    </location>
</feature>
<dbReference type="PANTHER" id="PTHR13509">
    <property type="entry name" value="SEC61 SUBUNIT BETA"/>
    <property type="match status" value="1"/>
</dbReference>
<protein>
    <recommendedName>
        <fullName evidence="14">Protein transport protein Sec61 subunit beta</fullName>
    </recommendedName>
</protein>
<keyword evidence="6" id="KW-0653">Protein transport</keyword>
<dbReference type="InterPro" id="IPR016482">
    <property type="entry name" value="SecG/Sec61-beta/Sbh"/>
</dbReference>
<feature type="compositionally biased region" description="Low complexity" evidence="10">
    <location>
        <begin position="276"/>
        <end position="287"/>
    </location>
</feature>
<keyword evidence="8" id="KW-0811">Translocation</keyword>
<organism evidence="12 13">
    <name type="scientific">Cryomyces minteri</name>
    <dbReference type="NCBI Taxonomy" id="331657"/>
    <lineage>
        <taxon>Eukaryota</taxon>
        <taxon>Fungi</taxon>
        <taxon>Dikarya</taxon>
        <taxon>Ascomycota</taxon>
        <taxon>Pezizomycotina</taxon>
        <taxon>Dothideomycetes</taxon>
        <taxon>Dothideomycetes incertae sedis</taxon>
        <taxon>Cryomyces</taxon>
    </lineage>
</organism>
<evidence type="ECO:0000256" key="5">
    <source>
        <dbReference type="ARBA" id="ARBA00022824"/>
    </source>
</evidence>
<dbReference type="InterPro" id="IPR030671">
    <property type="entry name" value="Sec61-beta/Sbh"/>
</dbReference>
<evidence type="ECO:0000256" key="11">
    <source>
        <dbReference type="SAM" id="Phobius"/>
    </source>
</evidence>
<feature type="compositionally biased region" description="Low complexity" evidence="10">
    <location>
        <begin position="220"/>
        <end position="264"/>
    </location>
</feature>